<feature type="transmembrane region" description="Helical" evidence="9">
    <location>
        <begin position="270"/>
        <end position="296"/>
    </location>
</feature>
<dbReference type="OrthoDB" id="2116389at2759"/>
<evidence type="ECO:0000256" key="6">
    <source>
        <dbReference type="ARBA" id="ARBA00023136"/>
    </source>
</evidence>
<dbReference type="PANTHER" id="PTHR31806">
    <property type="entry name" value="PURINE-CYTOSINE PERMEASE FCY2-RELATED"/>
    <property type="match status" value="1"/>
</dbReference>
<evidence type="ECO:0000256" key="1">
    <source>
        <dbReference type="ARBA" id="ARBA00004141"/>
    </source>
</evidence>
<reference evidence="10 11" key="2">
    <citation type="journal article" date="2013" name="IMA Fungus">
        <title>IMA Genome-F 1: Ceratocystis fimbriata: Draft nuclear genome sequence for the plant pathogen, Ceratocystis fimbriata.</title>
        <authorList>
            <person name="Wilken P.M."/>
            <person name="Steenkamp E.T."/>
            <person name="Wingfield M.J."/>
            <person name="de Beer Z.W."/>
            <person name="Wingfield B.D."/>
        </authorList>
    </citation>
    <scope>NUCLEOTIDE SEQUENCE [LARGE SCALE GENOMIC DNA]</scope>
    <source>
        <strain evidence="10 11">CBS 114723</strain>
    </source>
</reference>
<reference evidence="10 11" key="1">
    <citation type="journal article" date="2013" name="Fungal Biol.">
        <title>Analysis of microsatellite markers in the genome of the plant pathogen Ceratocystis fimbriata.</title>
        <authorList>
            <person name="Simpson M.C."/>
            <person name="Wilken P.M."/>
            <person name="Coetzee M.P."/>
            <person name="Wingfield M.J."/>
            <person name="Wingfield B.D."/>
        </authorList>
    </citation>
    <scope>NUCLEOTIDE SEQUENCE [LARGE SCALE GENOMIC DNA]</scope>
    <source>
        <strain evidence="10 11">CBS 114723</strain>
    </source>
</reference>
<gene>
    <name evidence="10" type="primary">fcyB</name>
    <name evidence="10" type="ORF">CFIMG_006038RA</name>
</gene>
<dbReference type="InterPro" id="IPR026030">
    <property type="entry name" value="Pur-cyt_permease_Fcy2/21/22"/>
</dbReference>
<dbReference type="AlphaFoldDB" id="A0A2C5WWH9"/>
<dbReference type="Proteomes" id="UP000222788">
    <property type="component" value="Unassembled WGS sequence"/>
</dbReference>
<dbReference type="Pfam" id="PF02133">
    <property type="entry name" value="Transp_cyt_pur"/>
    <property type="match status" value="1"/>
</dbReference>
<feature type="region of interest" description="Disordered" evidence="8">
    <location>
        <begin position="1"/>
        <end position="28"/>
    </location>
</feature>
<feature type="transmembrane region" description="Helical" evidence="9">
    <location>
        <begin position="66"/>
        <end position="90"/>
    </location>
</feature>
<comment type="subcellular location">
    <subcellularLocation>
        <location evidence="1">Membrane</location>
        <topology evidence="1">Multi-pass membrane protein</topology>
    </subcellularLocation>
</comment>
<dbReference type="PIRSF" id="PIRSF002744">
    <property type="entry name" value="Pur-cyt_permease"/>
    <property type="match status" value="1"/>
</dbReference>
<feature type="transmembrane region" description="Helical" evidence="9">
    <location>
        <begin position="96"/>
        <end position="114"/>
    </location>
</feature>
<dbReference type="GO" id="GO:0005886">
    <property type="term" value="C:plasma membrane"/>
    <property type="evidence" value="ECO:0007669"/>
    <property type="project" value="TreeGrafter"/>
</dbReference>
<feature type="transmembrane region" description="Helical" evidence="9">
    <location>
        <begin position="393"/>
        <end position="415"/>
    </location>
</feature>
<proteinExistence type="inferred from homology"/>
<organism evidence="10 11">
    <name type="scientific">Ceratocystis fimbriata CBS 114723</name>
    <dbReference type="NCBI Taxonomy" id="1035309"/>
    <lineage>
        <taxon>Eukaryota</taxon>
        <taxon>Fungi</taxon>
        <taxon>Dikarya</taxon>
        <taxon>Ascomycota</taxon>
        <taxon>Pezizomycotina</taxon>
        <taxon>Sordariomycetes</taxon>
        <taxon>Hypocreomycetidae</taxon>
        <taxon>Microascales</taxon>
        <taxon>Ceratocystidaceae</taxon>
        <taxon>Ceratocystis</taxon>
    </lineage>
</organism>
<keyword evidence="3 7" id="KW-0813">Transport</keyword>
<protein>
    <submittedName>
        <fullName evidence="10">Purine-cytosine permease fcyB</fullName>
    </submittedName>
</protein>
<evidence type="ECO:0000256" key="9">
    <source>
        <dbReference type="SAM" id="Phobius"/>
    </source>
</evidence>
<feature type="transmembrane region" description="Helical" evidence="9">
    <location>
        <begin position="238"/>
        <end position="258"/>
    </location>
</feature>
<feature type="transmembrane region" description="Helical" evidence="9">
    <location>
        <begin position="328"/>
        <end position="353"/>
    </location>
</feature>
<evidence type="ECO:0000256" key="3">
    <source>
        <dbReference type="ARBA" id="ARBA00022448"/>
    </source>
</evidence>
<dbReference type="EMBL" id="APWK03000156">
    <property type="protein sequence ID" value="PHH50001.1"/>
    <property type="molecule type" value="Genomic_DNA"/>
</dbReference>
<keyword evidence="11" id="KW-1185">Reference proteome</keyword>
<dbReference type="PANTHER" id="PTHR31806:SF5">
    <property type="entry name" value="PURINE-CYTOSINE PERMEASE FCY21"/>
    <property type="match status" value="1"/>
</dbReference>
<feature type="transmembrane region" description="Helical" evidence="9">
    <location>
        <begin position="201"/>
        <end position="218"/>
    </location>
</feature>
<dbReference type="STRING" id="1035309.A0A2C5WWH9"/>
<dbReference type="InterPro" id="IPR001248">
    <property type="entry name" value="Pur-cyt_permease"/>
</dbReference>
<evidence type="ECO:0000313" key="10">
    <source>
        <dbReference type="EMBL" id="PHH50001.1"/>
    </source>
</evidence>
<evidence type="ECO:0000256" key="5">
    <source>
        <dbReference type="ARBA" id="ARBA00022989"/>
    </source>
</evidence>
<evidence type="ECO:0000256" key="2">
    <source>
        <dbReference type="ARBA" id="ARBA00008974"/>
    </source>
</evidence>
<dbReference type="Gene3D" id="1.10.4160.10">
    <property type="entry name" value="Hydantoin permease"/>
    <property type="match status" value="1"/>
</dbReference>
<evidence type="ECO:0000313" key="11">
    <source>
        <dbReference type="Proteomes" id="UP000222788"/>
    </source>
</evidence>
<feature type="transmembrane region" description="Helical" evidence="9">
    <location>
        <begin position="436"/>
        <end position="459"/>
    </location>
</feature>
<dbReference type="GO" id="GO:0022857">
    <property type="term" value="F:transmembrane transporter activity"/>
    <property type="evidence" value="ECO:0007669"/>
    <property type="project" value="InterPro"/>
</dbReference>
<feature type="transmembrane region" description="Helical" evidence="9">
    <location>
        <begin position="471"/>
        <end position="490"/>
    </location>
</feature>
<accession>A0A2C5WWH9</accession>
<evidence type="ECO:0000256" key="8">
    <source>
        <dbReference type="SAM" id="MobiDB-lite"/>
    </source>
</evidence>
<name>A0A2C5WWH9_9PEZI</name>
<keyword evidence="4 9" id="KW-0812">Transmembrane</keyword>
<evidence type="ECO:0000256" key="7">
    <source>
        <dbReference type="PIRNR" id="PIRNR002744"/>
    </source>
</evidence>
<keyword evidence="6 7" id="KW-0472">Membrane</keyword>
<comment type="similarity">
    <text evidence="2 7">Belongs to the purine-cytosine permease (2.A.39) family.</text>
</comment>
<keyword evidence="5 9" id="KW-1133">Transmembrane helix</keyword>
<sequence>MDLNVSEKGQAPSLEVSTPLTSTPRTNGGWKTVVRRALKSGRLEYNGHEPIPEHERTNTNFLDVGTLWFCMNANILPITFGMLGTSVYGLSLRDSSLIIIFFNLLTASIVAFLSTLGPKTGMRQMIQARYSFGRYLICVPVVLNLATLTGFCIIMAVIGGQCLSAVSSGKLSPSVGIVIVALMAMVISVFGFHTLHIFERYAWIPTIIAIAIAAGAGSDKLSEQVVPESSATAPQVMSFAMIVSSYMLPWGCLSSDFSTYMSPKAPSWRIFTYSYIGLILPTILLMTLGAAIGGAVSNVPEWEELYNETLVGGALAGMLLPLHGFGRFIVVILSFSLLGNLAATSYAITLNFQQLAAPFSRISRYIYAVLLTAIIIPISIPAAKHFLVSLENFIALIGYWSAAFLAVVMIEHFVFRKGDCSQYDPEIWNDGARLPLGAAAMSACVLSFALVIPSMAQVWWVGPIAEKTGDISLEVAFFLACLLYVPFRAVEKKYYR</sequence>
<feature type="transmembrane region" description="Helical" evidence="9">
    <location>
        <begin position="135"/>
        <end position="159"/>
    </location>
</feature>
<feature type="transmembrane region" description="Helical" evidence="9">
    <location>
        <begin position="365"/>
        <end position="387"/>
    </location>
</feature>
<feature type="transmembrane region" description="Helical" evidence="9">
    <location>
        <begin position="171"/>
        <end position="192"/>
    </location>
</feature>
<feature type="compositionally biased region" description="Polar residues" evidence="8">
    <location>
        <begin position="15"/>
        <end position="26"/>
    </location>
</feature>
<comment type="caution">
    <text evidence="10">The sequence shown here is derived from an EMBL/GenBank/DDBJ whole genome shotgun (WGS) entry which is preliminary data.</text>
</comment>
<evidence type="ECO:0000256" key="4">
    <source>
        <dbReference type="ARBA" id="ARBA00022692"/>
    </source>
</evidence>